<dbReference type="SUPFAM" id="SSF52540">
    <property type="entry name" value="P-loop containing nucleoside triphosphate hydrolases"/>
    <property type="match status" value="1"/>
</dbReference>
<dbReference type="NCBIfam" id="TIGR01007">
    <property type="entry name" value="eps_fam"/>
    <property type="match status" value="1"/>
</dbReference>
<gene>
    <name evidence="10" type="ORF">CF394_11470</name>
</gene>
<dbReference type="Pfam" id="PF13614">
    <property type="entry name" value="AAA_31"/>
    <property type="match status" value="1"/>
</dbReference>
<evidence type="ECO:0000256" key="8">
    <source>
        <dbReference type="ARBA" id="ARBA00051245"/>
    </source>
</evidence>
<evidence type="ECO:0000259" key="9">
    <source>
        <dbReference type="Pfam" id="PF13614"/>
    </source>
</evidence>
<feature type="domain" description="AAA" evidence="9">
    <location>
        <begin position="58"/>
        <end position="177"/>
    </location>
</feature>
<keyword evidence="11" id="KW-1185">Reference proteome</keyword>
<dbReference type="Proteomes" id="UP000217065">
    <property type="component" value="Unassembled WGS sequence"/>
</dbReference>
<evidence type="ECO:0000256" key="2">
    <source>
        <dbReference type="ARBA" id="ARBA00011903"/>
    </source>
</evidence>
<name>A0A264W1E9_9BACL</name>
<dbReference type="Gene3D" id="3.40.50.300">
    <property type="entry name" value="P-loop containing nucleotide triphosphate hydrolases"/>
    <property type="match status" value="1"/>
</dbReference>
<keyword evidence="6" id="KW-0067">ATP-binding</keyword>
<keyword evidence="7" id="KW-0829">Tyrosine-protein kinase</keyword>
<dbReference type="CDD" id="cd05387">
    <property type="entry name" value="BY-kinase"/>
    <property type="match status" value="1"/>
</dbReference>
<keyword evidence="3" id="KW-0808">Transferase</keyword>
<comment type="catalytic activity">
    <reaction evidence="8">
        <text>L-tyrosyl-[protein] + ATP = O-phospho-L-tyrosyl-[protein] + ADP + H(+)</text>
        <dbReference type="Rhea" id="RHEA:10596"/>
        <dbReference type="Rhea" id="RHEA-COMP:10136"/>
        <dbReference type="Rhea" id="RHEA-COMP:20101"/>
        <dbReference type="ChEBI" id="CHEBI:15378"/>
        <dbReference type="ChEBI" id="CHEBI:30616"/>
        <dbReference type="ChEBI" id="CHEBI:46858"/>
        <dbReference type="ChEBI" id="CHEBI:61978"/>
        <dbReference type="ChEBI" id="CHEBI:456216"/>
        <dbReference type="EC" id="2.7.10.2"/>
    </reaction>
</comment>
<dbReference type="GO" id="GO:0005524">
    <property type="term" value="F:ATP binding"/>
    <property type="evidence" value="ECO:0007669"/>
    <property type="project" value="UniProtKB-KW"/>
</dbReference>
<evidence type="ECO:0000256" key="7">
    <source>
        <dbReference type="ARBA" id="ARBA00023137"/>
    </source>
</evidence>
<evidence type="ECO:0000313" key="10">
    <source>
        <dbReference type="EMBL" id="OZS77412.1"/>
    </source>
</evidence>
<dbReference type="GO" id="GO:0004715">
    <property type="term" value="F:non-membrane spanning protein tyrosine kinase activity"/>
    <property type="evidence" value="ECO:0007669"/>
    <property type="project" value="UniProtKB-EC"/>
</dbReference>
<dbReference type="InterPro" id="IPR025669">
    <property type="entry name" value="AAA_dom"/>
</dbReference>
<dbReference type="PANTHER" id="PTHR32309:SF13">
    <property type="entry name" value="FERRIC ENTEROBACTIN TRANSPORT PROTEIN FEPE"/>
    <property type="match status" value="1"/>
</dbReference>
<evidence type="ECO:0000256" key="3">
    <source>
        <dbReference type="ARBA" id="ARBA00022679"/>
    </source>
</evidence>
<accession>A0A264W1E9</accession>
<proteinExistence type="inferred from homology"/>
<evidence type="ECO:0000313" key="11">
    <source>
        <dbReference type="Proteomes" id="UP000217065"/>
    </source>
</evidence>
<dbReference type="EMBL" id="NOKQ01000244">
    <property type="protein sequence ID" value="OZS77412.1"/>
    <property type="molecule type" value="Genomic_DNA"/>
</dbReference>
<dbReference type="FunFam" id="3.40.50.300:FF:000527">
    <property type="entry name" value="Tyrosine-protein kinase etk"/>
    <property type="match status" value="1"/>
</dbReference>
<dbReference type="RefSeq" id="WP_094943805.1">
    <property type="nucleotide sequence ID" value="NZ_NOKQ01000244.1"/>
</dbReference>
<dbReference type="PANTHER" id="PTHR32309">
    <property type="entry name" value="TYROSINE-PROTEIN KINASE"/>
    <property type="match status" value="1"/>
</dbReference>
<dbReference type="AlphaFoldDB" id="A0A264W1E9"/>
<dbReference type="InterPro" id="IPR005702">
    <property type="entry name" value="Wzc-like_C"/>
</dbReference>
<evidence type="ECO:0000256" key="6">
    <source>
        <dbReference type="ARBA" id="ARBA00022840"/>
    </source>
</evidence>
<dbReference type="OrthoDB" id="9794577at2"/>
<dbReference type="GO" id="GO:0042802">
    <property type="term" value="F:identical protein binding"/>
    <property type="evidence" value="ECO:0007669"/>
    <property type="project" value="UniProtKB-ARBA"/>
</dbReference>
<sequence length="236" mass="26277">MAKKPKFIVEQSRQVVVERSPKSIISEQFRTARTNINFSVPAGELNTLVFTSSVQAEGKSTVSANLAHLFAQEGKKVLFIDADMRKPTLHLTMHKENTVGLSNVLTKQAVWSEAVHVSETQPNLSFVTSGPVPPNPAELLASPQFDNMIEEMSREYDLVIFDAPPLLSVTDAQILANKCDGTVLVVLAGTTQKDSVRRAKELLDTSQAHILGVIMNKFKMEKDHYYYYQYYGATDK</sequence>
<keyword evidence="5" id="KW-0418">Kinase</keyword>
<comment type="caution">
    <text evidence="10">The sequence shown here is derived from an EMBL/GenBank/DDBJ whole genome shotgun (WGS) entry which is preliminary data.</text>
</comment>
<reference evidence="10 11" key="1">
    <citation type="submission" date="2017-07" db="EMBL/GenBank/DDBJ databases">
        <title>Tetzosporium hominis gen.nov. sp.nov.</title>
        <authorList>
            <person name="Tetz G."/>
            <person name="Tetz V."/>
        </authorList>
    </citation>
    <scope>NUCLEOTIDE SEQUENCE [LARGE SCALE GENOMIC DNA]</scope>
    <source>
        <strain evidence="10 11">VT-49</strain>
    </source>
</reference>
<evidence type="ECO:0000256" key="5">
    <source>
        <dbReference type="ARBA" id="ARBA00022777"/>
    </source>
</evidence>
<organism evidence="10 11">
    <name type="scientific">Tetzosporium hominis</name>
    <dbReference type="NCBI Taxonomy" id="2020506"/>
    <lineage>
        <taxon>Bacteria</taxon>
        <taxon>Bacillati</taxon>
        <taxon>Bacillota</taxon>
        <taxon>Bacilli</taxon>
        <taxon>Bacillales</taxon>
        <taxon>Caryophanaceae</taxon>
        <taxon>Tetzosporium</taxon>
    </lineage>
</organism>
<dbReference type="EC" id="2.7.10.2" evidence="2"/>
<keyword evidence="4" id="KW-0547">Nucleotide-binding</keyword>
<evidence type="ECO:0000256" key="1">
    <source>
        <dbReference type="ARBA" id="ARBA00007316"/>
    </source>
</evidence>
<comment type="similarity">
    <text evidence="1">Belongs to the CpsD/CapB family.</text>
</comment>
<dbReference type="InterPro" id="IPR027417">
    <property type="entry name" value="P-loop_NTPase"/>
</dbReference>
<evidence type="ECO:0000256" key="4">
    <source>
        <dbReference type="ARBA" id="ARBA00022741"/>
    </source>
</evidence>
<dbReference type="GO" id="GO:0005886">
    <property type="term" value="C:plasma membrane"/>
    <property type="evidence" value="ECO:0007669"/>
    <property type="project" value="TreeGrafter"/>
</dbReference>
<dbReference type="InterPro" id="IPR050445">
    <property type="entry name" value="Bact_polysacc_biosynth/exp"/>
</dbReference>
<protein>
    <recommendedName>
        <fullName evidence="2">non-specific protein-tyrosine kinase</fullName>
        <ecNumber evidence="2">2.7.10.2</ecNumber>
    </recommendedName>
</protein>